<protein>
    <submittedName>
        <fullName evidence="3">TlpA family protein disulfide reductase</fullName>
    </submittedName>
</protein>
<dbReference type="PROSITE" id="PS51352">
    <property type="entry name" value="THIOREDOXIN_2"/>
    <property type="match status" value="1"/>
</dbReference>
<evidence type="ECO:0000256" key="1">
    <source>
        <dbReference type="SAM" id="SignalP"/>
    </source>
</evidence>
<evidence type="ECO:0000259" key="2">
    <source>
        <dbReference type="PROSITE" id="PS51352"/>
    </source>
</evidence>
<evidence type="ECO:0000313" key="3">
    <source>
        <dbReference type="EMBL" id="MCA6063066.1"/>
    </source>
</evidence>
<keyword evidence="1" id="KW-0732">Signal</keyword>
<proteinExistence type="predicted"/>
<dbReference type="Gene3D" id="3.40.30.10">
    <property type="entry name" value="Glutaredoxin"/>
    <property type="match status" value="1"/>
</dbReference>
<dbReference type="InterPro" id="IPR013740">
    <property type="entry name" value="Redoxin"/>
</dbReference>
<name>A0ABS7ZMX6_9GAMM</name>
<feature type="chain" id="PRO_5045954884" evidence="1">
    <location>
        <begin position="20"/>
        <end position="145"/>
    </location>
</feature>
<dbReference type="SUPFAM" id="SSF52833">
    <property type="entry name" value="Thioredoxin-like"/>
    <property type="match status" value="1"/>
</dbReference>
<dbReference type="CDD" id="cd02966">
    <property type="entry name" value="TlpA_like_family"/>
    <property type="match status" value="1"/>
</dbReference>
<accession>A0ABS7ZMX6</accession>
<feature type="signal peptide" evidence="1">
    <location>
        <begin position="1"/>
        <end position="19"/>
    </location>
</feature>
<reference evidence="3 4" key="1">
    <citation type="submission" date="2020-12" db="EMBL/GenBank/DDBJ databases">
        <title>Novel Thalassolituus-related marine hydrocarbonoclastic bacteria mediated algae-derived hydrocarbons mineralization in twilight zone of the northern South China Sea.</title>
        <authorList>
            <person name="Dong C."/>
        </authorList>
    </citation>
    <scope>NUCLEOTIDE SEQUENCE [LARGE SCALE GENOMIC DNA]</scope>
    <source>
        <strain evidence="3 4">IMCC1826</strain>
    </source>
</reference>
<dbReference type="PANTHER" id="PTHR42852:SF18">
    <property type="entry name" value="CHROMOSOME UNDETERMINED SCAFFOLD_47, WHOLE GENOME SHOTGUN SEQUENCE"/>
    <property type="match status" value="1"/>
</dbReference>
<gene>
    <name evidence="3" type="ORF">I9W95_05535</name>
</gene>
<feature type="domain" description="Thioredoxin" evidence="2">
    <location>
        <begin position="6"/>
        <end position="143"/>
    </location>
</feature>
<dbReference type="InterPro" id="IPR036249">
    <property type="entry name" value="Thioredoxin-like_sf"/>
</dbReference>
<sequence>MRRILLLITSLLMASNLMAAEVDFDQLKGKVVYLDFWASWCGPCRSSFPWMESMHQRYGSDGLEVIAVNLDQEPELAQKFLQQYAPTFRIEFDASGDMAGQFGVDTMPTSFLIDRSGKARVKHKGFHTDKTAGYEQEIKKLLEES</sequence>
<evidence type="ECO:0000313" key="4">
    <source>
        <dbReference type="Proteomes" id="UP000714380"/>
    </source>
</evidence>
<keyword evidence="4" id="KW-1185">Reference proteome</keyword>
<dbReference type="InterPro" id="IPR013766">
    <property type="entry name" value="Thioredoxin_domain"/>
</dbReference>
<dbReference type="RefSeq" id="WP_225672694.1">
    <property type="nucleotide sequence ID" value="NZ_JAEDAH010000024.1"/>
</dbReference>
<dbReference type="InterPro" id="IPR050553">
    <property type="entry name" value="Thioredoxin_ResA/DsbE_sf"/>
</dbReference>
<dbReference type="EMBL" id="JAEDAH010000024">
    <property type="protein sequence ID" value="MCA6063066.1"/>
    <property type="molecule type" value="Genomic_DNA"/>
</dbReference>
<dbReference type="Proteomes" id="UP000714380">
    <property type="component" value="Unassembled WGS sequence"/>
</dbReference>
<dbReference type="PANTHER" id="PTHR42852">
    <property type="entry name" value="THIOL:DISULFIDE INTERCHANGE PROTEIN DSBE"/>
    <property type="match status" value="1"/>
</dbReference>
<comment type="caution">
    <text evidence="3">The sequence shown here is derived from an EMBL/GenBank/DDBJ whole genome shotgun (WGS) entry which is preliminary data.</text>
</comment>
<dbReference type="Pfam" id="PF08534">
    <property type="entry name" value="Redoxin"/>
    <property type="match status" value="1"/>
</dbReference>
<organism evidence="3 4">
    <name type="scientific">Thalassolituus marinus</name>
    <dbReference type="NCBI Taxonomy" id="671053"/>
    <lineage>
        <taxon>Bacteria</taxon>
        <taxon>Pseudomonadati</taxon>
        <taxon>Pseudomonadota</taxon>
        <taxon>Gammaproteobacteria</taxon>
        <taxon>Oceanospirillales</taxon>
        <taxon>Oceanospirillaceae</taxon>
        <taxon>Thalassolituus</taxon>
    </lineage>
</organism>